<dbReference type="RefSeq" id="WP_054726174.1">
    <property type="nucleotide sequence ID" value="NZ_CP012898.1"/>
</dbReference>
<sequence length="141" mass="16546">MSFVFKIIDKKEINSVIPLVVKLNRGKISEDVLKERFSEMITQNYECAVIYEGEVLIGVAGLWFCTRHYAGKSMEIDHVYIEEAYRNKGLGQQFFKWLYDYAERKGCKVTELNTYVGNAPSHKFYYNEGFNILGFHFLKKF</sequence>
<evidence type="ECO:0000256" key="2">
    <source>
        <dbReference type="ARBA" id="ARBA00023315"/>
    </source>
</evidence>
<gene>
    <name evidence="4" type="ORF">APS56_06370</name>
</gene>
<feature type="domain" description="N-acetyltransferase" evidence="3">
    <location>
        <begin position="3"/>
        <end position="141"/>
    </location>
</feature>
<dbReference type="STRING" id="1736674.APS56_06370"/>
<dbReference type="PROSITE" id="PS51186">
    <property type="entry name" value="GNAT"/>
    <property type="match status" value="1"/>
</dbReference>
<organism evidence="4 5">
    <name type="scientific">Pseudalgibacter alginicilyticus</name>
    <dbReference type="NCBI Taxonomy" id="1736674"/>
    <lineage>
        <taxon>Bacteria</taxon>
        <taxon>Pseudomonadati</taxon>
        <taxon>Bacteroidota</taxon>
        <taxon>Flavobacteriia</taxon>
        <taxon>Flavobacteriales</taxon>
        <taxon>Flavobacteriaceae</taxon>
        <taxon>Pseudalgibacter</taxon>
    </lineage>
</organism>
<name>A0A0P0CFE4_9FLAO</name>
<dbReference type="Pfam" id="PF00583">
    <property type="entry name" value="Acetyltransf_1"/>
    <property type="match status" value="1"/>
</dbReference>
<dbReference type="PANTHER" id="PTHR10545">
    <property type="entry name" value="DIAMINE N-ACETYLTRANSFERASE"/>
    <property type="match status" value="1"/>
</dbReference>
<dbReference type="EMBL" id="CP012898">
    <property type="protein sequence ID" value="ALJ04770.1"/>
    <property type="molecule type" value="Genomic_DNA"/>
</dbReference>
<dbReference type="Proteomes" id="UP000057981">
    <property type="component" value="Chromosome"/>
</dbReference>
<keyword evidence="5" id="KW-1185">Reference proteome</keyword>
<protein>
    <submittedName>
        <fullName evidence="4">Acetyltransferase</fullName>
    </submittedName>
</protein>
<dbReference type="InterPro" id="IPR016181">
    <property type="entry name" value="Acyl_CoA_acyltransferase"/>
</dbReference>
<dbReference type="InterPro" id="IPR051016">
    <property type="entry name" value="Diverse_Substrate_AcTransf"/>
</dbReference>
<evidence type="ECO:0000256" key="1">
    <source>
        <dbReference type="ARBA" id="ARBA00022679"/>
    </source>
</evidence>
<dbReference type="OrthoDB" id="9789603at2"/>
<accession>A0A0P0CFE4</accession>
<proteinExistence type="predicted"/>
<reference evidence="4 5" key="1">
    <citation type="submission" date="2015-10" db="EMBL/GenBank/DDBJ databases">
        <authorList>
            <person name="Gilbert D.G."/>
        </authorList>
    </citation>
    <scope>NUCLEOTIDE SEQUENCE [LARGE SCALE GENOMIC DNA]</scope>
    <source>
        <strain evidence="5">HZ-22</strain>
    </source>
</reference>
<keyword evidence="2" id="KW-0012">Acyltransferase</keyword>
<dbReference type="SUPFAM" id="SSF55729">
    <property type="entry name" value="Acyl-CoA N-acyltransferases (Nat)"/>
    <property type="match status" value="1"/>
</dbReference>
<dbReference type="KEGG" id="ahz:APS56_06370"/>
<keyword evidence="1 4" id="KW-0808">Transferase</keyword>
<dbReference type="InterPro" id="IPR000182">
    <property type="entry name" value="GNAT_dom"/>
</dbReference>
<evidence type="ECO:0000313" key="5">
    <source>
        <dbReference type="Proteomes" id="UP000057981"/>
    </source>
</evidence>
<dbReference type="Gene3D" id="3.40.630.30">
    <property type="match status" value="1"/>
</dbReference>
<dbReference type="PANTHER" id="PTHR10545:SF29">
    <property type="entry name" value="GH14572P-RELATED"/>
    <property type="match status" value="1"/>
</dbReference>
<dbReference type="CDD" id="cd04301">
    <property type="entry name" value="NAT_SF"/>
    <property type="match status" value="1"/>
</dbReference>
<evidence type="ECO:0000313" key="4">
    <source>
        <dbReference type="EMBL" id="ALJ04770.1"/>
    </source>
</evidence>
<dbReference type="AlphaFoldDB" id="A0A0P0CFE4"/>
<dbReference type="GO" id="GO:0008080">
    <property type="term" value="F:N-acetyltransferase activity"/>
    <property type="evidence" value="ECO:0007669"/>
    <property type="project" value="TreeGrafter"/>
</dbReference>
<evidence type="ECO:0000259" key="3">
    <source>
        <dbReference type="PROSITE" id="PS51186"/>
    </source>
</evidence>